<keyword evidence="5" id="KW-0813">Transport</keyword>
<dbReference type="GO" id="GO:0005886">
    <property type="term" value="C:plasma membrane"/>
    <property type="evidence" value="ECO:0007669"/>
    <property type="project" value="UniProtKB-SubCell"/>
</dbReference>
<feature type="transmembrane region" description="Helical" evidence="5">
    <location>
        <begin position="395"/>
        <end position="417"/>
    </location>
</feature>
<comment type="caution">
    <text evidence="7">The sequence shown here is derived from an EMBL/GenBank/DDBJ whole genome shotgun (WGS) entry which is preliminary data.</text>
</comment>
<dbReference type="AlphaFoldDB" id="A0A9X0R5T6"/>
<name>A0A9X0R5T6_VIBME</name>
<dbReference type="PANTHER" id="PTHR43496:SF1">
    <property type="entry name" value="POLYGALACTURONAN_RHAMNOGALACTURONAN TRANSPORT SYSTEM PERMEASE PROTEIN YTEP"/>
    <property type="match status" value="1"/>
</dbReference>
<keyword evidence="4 5" id="KW-0472">Membrane</keyword>
<feature type="transmembrane region" description="Helical" evidence="5">
    <location>
        <begin position="118"/>
        <end position="140"/>
    </location>
</feature>
<gene>
    <name evidence="7" type="ORF">H8Q88_03920</name>
</gene>
<dbReference type="Pfam" id="PF00528">
    <property type="entry name" value="BPD_transp_1"/>
    <property type="match status" value="2"/>
</dbReference>
<feature type="transmembrane region" description="Helical" evidence="5">
    <location>
        <begin position="87"/>
        <end position="106"/>
    </location>
</feature>
<organism evidence="7 8">
    <name type="scientific">Vibrio metschnikovii</name>
    <dbReference type="NCBI Taxonomy" id="28172"/>
    <lineage>
        <taxon>Bacteria</taxon>
        <taxon>Pseudomonadati</taxon>
        <taxon>Pseudomonadota</taxon>
        <taxon>Gammaproteobacteria</taxon>
        <taxon>Vibrionales</taxon>
        <taxon>Vibrionaceae</taxon>
        <taxon>Vibrio</taxon>
    </lineage>
</organism>
<accession>A0A9X0R5T6</accession>
<comment type="similarity">
    <text evidence="5">Belongs to the binding-protein-dependent transport system permease family.</text>
</comment>
<dbReference type="SUPFAM" id="SSF161098">
    <property type="entry name" value="MetI-like"/>
    <property type="match status" value="2"/>
</dbReference>
<evidence type="ECO:0000256" key="2">
    <source>
        <dbReference type="ARBA" id="ARBA00022692"/>
    </source>
</evidence>
<feature type="transmembrane region" description="Helical" evidence="5">
    <location>
        <begin position="25"/>
        <end position="49"/>
    </location>
</feature>
<feature type="transmembrane region" description="Helical" evidence="5">
    <location>
        <begin position="160"/>
        <end position="181"/>
    </location>
</feature>
<dbReference type="Proteomes" id="UP000615796">
    <property type="component" value="Unassembled WGS sequence"/>
</dbReference>
<feature type="domain" description="ABC transmembrane type-1" evidence="6">
    <location>
        <begin position="358"/>
        <end position="553"/>
    </location>
</feature>
<dbReference type="PANTHER" id="PTHR43496">
    <property type="entry name" value="PROTEIN LPLB"/>
    <property type="match status" value="1"/>
</dbReference>
<evidence type="ECO:0000256" key="1">
    <source>
        <dbReference type="ARBA" id="ARBA00004651"/>
    </source>
</evidence>
<feature type="transmembrane region" description="Helical" evidence="5">
    <location>
        <begin position="362"/>
        <end position="383"/>
    </location>
</feature>
<dbReference type="NCBIfam" id="TIGR03262">
    <property type="entry name" value="PhnU2"/>
    <property type="match status" value="1"/>
</dbReference>
<sequence>MLSTRTWPSKFSFAWPQEWRINERFWLTCLLAVGLLFLSIVLLGPLYALFSRSLMNAQGEFVGLANFAAYISSGGITTAAYHSLWVASMSTVIVIFFSFMAAYALTRTRLPGSHLLRLLLTIPILAPSLLPAISLIYLFGNQGILKFLLADQTIYGPIGIVLGSVFWTFPHALMILCTALSHADARQYEAAASLKSSPWRTFWSVTVPSARYGLVSASFVVFTLVITDFGVPKIIGGQFNVLATDIYKQVIGQQRFEMGAVVGVILLLPALLAFAADLWVRKKQVASLNTRSVPYQPPRSWRKSLFGILCVAPSGLFILTILGMAGMASLFTYWPYNLDLTFANYQFERFDAHGWKPYQNSLMMASTTMIIGTTVVFFNAWLVERTSQPAWLARIYQFVALLPMAVPGLVLGIAYIFFFNHPSNPLNVFYGGLMVMVLSTVVHFYSVAHLTAVTSLKQLDNEFESVGDSLKSSRIHLFSRLILPLSLPAMLDIALYLFVNAMTTVSAVVFLYGPHSRLASVVVMSLEEAGGTAPAAAMAMVIFFTCVIAKLIHSALHYGLSRSTSRWRNK</sequence>
<proteinExistence type="inferred from homology"/>
<evidence type="ECO:0000256" key="3">
    <source>
        <dbReference type="ARBA" id="ARBA00022989"/>
    </source>
</evidence>
<feature type="transmembrane region" description="Helical" evidence="5">
    <location>
        <begin position="258"/>
        <end position="280"/>
    </location>
</feature>
<reference evidence="7" key="1">
    <citation type="submission" date="2020-08" db="EMBL/GenBank/DDBJ databases">
        <title>Genome Sequencing and Pan-Genome Analysis of Migratory bird Vibrio Strains, Inner Mongolia.</title>
        <authorList>
            <person name="Zheng L."/>
        </authorList>
    </citation>
    <scope>NUCLEOTIDE SEQUENCE</scope>
    <source>
        <strain evidence="7">M13F</strain>
    </source>
</reference>
<evidence type="ECO:0000256" key="4">
    <source>
        <dbReference type="ARBA" id="ARBA00023136"/>
    </source>
</evidence>
<feature type="domain" description="ABC transmembrane type-1" evidence="6">
    <location>
        <begin position="80"/>
        <end position="277"/>
    </location>
</feature>
<keyword evidence="3 5" id="KW-1133">Transmembrane helix</keyword>
<evidence type="ECO:0000256" key="5">
    <source>
        <dbReference type="RuleBase" id="RU363032"/>
    </source>
</evidence>
<feature type="transmembrane region" description="Helical" evidence="5">
    <location>
        <begin position="305"/>
        <end position="334"/>
    </location>
</feature>
<dbReference type="RefSeq" id="WP_187025339.1">
    <property type="nucleotide sequence ID" value="NZ_JACRUP010000001.1"/>
</dbReference>
<feature type="transmembrane region" description="Helical" evidence="5">
    <location>
        <begin position="429"/>
        <end position="448"/>
    </location>
</feature>
<feature type="transmembrane region" description="Helical" evidence="5">
    <location>
        <begin position="202"/>
        <end position="226"/>
    </location>
</feature>
<dbReference type="InterPro" id="IPR035906">
    <property type="entry name" value="MetI-like_sf"/>
</dbReference>
<keyword evidence="8" id="KW-1185">Reference proteome</keyword>
<feature type="transmembrane region" description="Helical" evidence="5">
    <location>
        <begin position="533"/>
        <end position="560"/>
    </location>
</feature>
<dbReference type="PROSITE" id="PS50928">
    <property type="entry name" value="ABC_TM1"/>
    <property type="match status" value="2"/>
</dbReference>
<dbReference type="GO" id="GO:0055085">
    <property type="term" value="P:transmembrane transport"/>
    <property type="evidence" value="ECO:0007669"/>
    <property type="project" value="InterPro"/>
</dbReference>
<keyword evidence="2 5" id="KW-0812">Transmembrane</keyword>
<evidence type="ECO:0000313" key="8">
    <source>
        <dbReference type="Proteomes" id="UP000615796"/>
    </source>
</evidence>
<dbReference type="InterPro" id="IPR017664">
    <property type="entry name" value="AminoethylPonate_ABC_perm-1"/>
</dbReference>
<dbReference type="CDD" id="cd06261">
    <property type="entry name" value="TM_PBP2"/>
    <property type="match status" value="2"/>
</dbReference>
<comment type="subcellular location">
    <subcellularLocation>
        <location evidence="1 5">Cell membrane</location>
        <topology evidence="1 5">Multi-pass membrane protein</topology>
    </subcellularLocation>
</comment>
<evidence type="ECO:0000313" key="7">
    <source>
        <dbReference type="EMBL" id="MBC5850104.1"/>
    </source>
</evidence>
<protein>
    <submittedName>
        <fullName evidence="7">2-aminoethylphosphonate ABC transporter permease subunit</fullName>
    </submittedName>
</protein>
<dbReference type="InterPro" id="IPR000515">
    <property type="entry name" value="MetI-like"/>
</dbReference>
<feature type="transmembrane region" description="Helical" evidence="5">
    <location>
        <begin position="493"/>
        <end position="513"/>
    </location>
</feature>
<dbReference type="Gene3D" id="1.10.3720.10">
    <property type="entry name" value="MetI-like"/>
    <property type="match status" value="2"/>
</dbReference>
<evidence type="ECO:0000259" key="6">
    <source>
        <dbReference type="PROSITE" id="PS50928"/>
    </source>
</evidence>
<dbReference type="EMBL" id="JACRUP010000001">
    <property type="protein sequence ID" value="MBC5850104.1"/>
    <property type="molecule type" value="Genomic_DNA"/>
</dbReference>